<sequence length="538" mass="59180">MTSYDAERRVWSGPRVEPLFDPGRSAGDVVMELLRRDPEKPVLIDADSGQVLSREEVRLRAVRIAQNLSAKFGLLGGNADEIVTIAALGSENLIPLTVALQCLAVPYNALYPHYTEGEMVHMMKQTQSRLIFCDGLNYPLVMEAAKKSINGNFVIFLLHGSVEGVRSVAELLEGTGVEDEFEPVKVEDTTKAIWCILCSSGTTGQPKGICLSHANRTSVFVSEIFSNLTILALGSIHWVSVAYSYDLALIYSGVVVFTRKPFSADLVLDLLEKYRINALNCQPLYANAVAQHPRAKTADLSSLKLWGIGGYFVSDSVRDAVDAILPHGKSYTIYASTECGLIASDLLRRKRGAVGTVFPSMQIRIVDDDGVSLGVGESGELLLRRAIPFAGYFKNEEATRAAFDEDGWFRSGDTGYFDKDGFLHLGDRKSEGFKYIDHVPPTFLEEIIAQVDGVEQVCVIGLPLEDKSGELPTAVVVRSEEHQVSGETIADYVASRVRDHMKLRGGVHFVNDLPLTSKGNVKRKEVKRMILDKCEELN</sequence>
<dbReference type="PROSITE" id="PS00455">
    <property type="entry name" value="AMP_BINDING"/>
    <property type="match status" value="1"/>
</dbReference>
<organism evidence="5 6">
    <name type="scientific">Aedes albopictus</name>
    <name type="common">Asian tiger mosquito</name>
    <name type="synonym">Stegomyia albopicta</name>
    <dbReference type="NCBI Taxonomy" id="7160"/>
    <lineage>
        <taxon>Eukaryota</taxon>
        <taxon>Metazoa</taxon>
        <taxon>Ecdysozoa</taxon>
        <taxon>Arthropoda</taxon>
        <taxon>Hexapoda</taxon>
        <taxon>Insecta</taxon>
        <taxon>Pterygota</taxon>
        <taxon>Neoptera</taxon>
        <taxon>Endopterygota</taxon>
        <taxon>Diptera</taxon>
        <taxon>Nematocera</taxon>
        <taxon>Culicoidea</taxon>
        <taxon>Culicidae</taxon>
        <taxon>Culicinae</taxon>
        <taxon>Aedini</taxon>
        <taxon>Aedes</taxon>
        <taxon>Stegomyia</taxon>
    </lineage>
</organism>
<dbReference type="InterPro" id="IPR025110">
    <property type="entry name" value="AMP-bd_C"/>
</dbReference>
<dbReference type="EnsemblMetazoa" id="AALFPA23_002962.R3079">
    <property type="protein sequence ID" value="AALFPA23_002962.P3079"/>
    <property type="gene ID" value="AALFPA23_002962"/>
</dbReference>
<dbReference type="InterPro" id="IPR000873">
    <property type="entry name" value="AMP-dep_synth/lig_dom"/>
</dbReference>
<evidence type="ECO:0008006" key="7">
    <source>
        <dbReference type="Google" id="ProtNLM"/>
    </source>
</evidence>
<evidence type="ECO:0000256" key="1">
    <source>
        <dbReference type="ARBA" id="ARBA00004275"/>
    </source>
</evidence>
<protein>
    <recommendedName>
        <fullName evidence="7">Acyl-coa synthetase</fullName>
    </recommendedName>
</protein>
<dbReference type="PANTHER" id="PTHR24096">
    <property type="entry name" value="LONG-CHAIN-FATTY-ACID--COA LIGASE"/>
    <property type="match status" value="1"/>
</dbReference>
<dbReference type="SUPFAM" id="SSF56801">
    <property type="entry name" value="Acetyl-CoA synthetase-like"/>
    <property type="match status" value="1"/>
</dbReference>
<evidence type="ECO:0000259" key="4">
    <source>
        <dbReference type="Pfam" id="PF13193"/>
    </source>
</evidence>
<dbReference type="Proteomes" id="UP000069940">
    <property type="component" value="Unassembled WGS sequence"/>
</dbReference>
<dbReference type="PANTHER" id="PTHR24096:SF353">
    <property type="entry name" value="GH16244P-RELATED"/>
    <property type="match status" value="1"/>
</dbReference>
<dbReference type="RefSeq" id="XP_062710790.1">
    <property type="nucleotide sequence ID" value="XM_062854806.1"/>
</dbReference>
<reference evidence="5" key="2">
    <citation type="submission" date="2025-05" db="UniProtKB">
        <authorList>
            <consortium name="EnsemblMetazoa"/>
        </authorList>
    </citation>
    <scope>IDENTIFICATION</scope>
    <source>
        <strain evidence="5">Foshan</strain>
    </source>
</reference>
<dbReference type="Gene3D" id="3.40.50.12780">
    <property type="entry name" value="N-terminal domain of ligase-like"/>
    <property type="match status" value="1"/>
</dbReference>
<dbReference type="Pfam" id="PF00501">
    <property type="entry name" value="AMP-binding"/>
    <property type="match status" value="1"/>
</dbReference>
<dbReference type="InterPro" id="IPR020845">
    <property type="entry name" value="AMP-binding_CS"/>
</dbReference>
<feature type="domain" description="AMP-binding enzyme C-terminal" evidence="4">
    <location>
        <begin position="444"/>
        <end position="519"/>
    </location>
</feature>
<evidence type="ECO:0000259" key="3">
    <source>
        <dbReference type="Pfam" id="PF00501"/>
    </source>
</evidence>
<comment type="subcellular location">
    <subcellularLocation>
        <location evidence="1">Peroxisome</location>
    </subcellularLocation>
</comment>
<dbReference type="InterPro" id="IPR042099">
    <property type="entry name" value="ANL_N_sf"/>
</dbReference>
<dbReference type="Pfam" id="PF13193">
    <property type="entry name" value="AMP-binding_C"/>
    <property type="match status" value="1"/>
</dbReference>
<proteinExistence type="predicted"/>
<reference evidence="6" key="1">
    <citation type="journal article" date="2015" name="Proc. Natl. Acad. Sci. U.S.A.">
        <title>Genome sequence of the Asian Tiger mosquito, Aedes albopictus, reveals insights into its biology, genetics, and evolution.</title>
        <authorList>
            <person name="Chen X.G."/>
            <person name="Jiang X."/>
            <person name="Gu J."/>
            <person name="Xu M."/>
            <person name="Wu Y."/>
            <person name="Deng Y."/>
            <person name="Zhang C."/>
            <person name="Bonizzoni M."/>
            <person name="Dermauw W."/>
            <person name="Vontas J."/>
            <person name="Armbruster P."/>
            <person name="Huang X."/>
            <person name="Yang Y."/>
            <person name="Zhang H."/>
            <person name="He W."/>
            <person name="Peng H."/>
            <person name="Liu Y."/>
            <person name="Wu K."/>
            <person name="Chen J."/>
            <person name="Lirakis M."/>
            <person name="Topalis P."/>
            <person name="Van Leeuwen T."/>
            <person name="Hall A.B."/>
            <person name="Jiang X."/>
            <person name="Thorpe C."/>
            <person name="Mueller R.L."/>
            <person name="Sun C."/>
            <person name="Waterhouse R.M."/>
            <person name="Yan G."/>
            <person name="Tu Z.J."/>
            <person name="Fang X."/>
            <person name="James A.A."/>
        </authorList>
    </citation>
    <scope>NUCLEOTIDE SEQUENCE [LARGE SCALE GENOMIC DNA]</scope>
    <source>
        <strain evidence="6">Foshan</strain>
    </source>
</reference>
<evidence type="ECO:0000313" key="5">
    <source>
        <dbReference type="EnsemblMetazoa" id="AALFPA23_002962.P3079"/>
    </source>
</evidence>
<dbReference type="GeneID" id="115266861"/>
<dbReference type="InterPro" id="IPR045851">
    <property type="entry name" value="AMP-bd_C_sf"/>
</dbReference>
<keyword evidence="6" id="KW-1185">Reference proteome</keyword>
<evidence type="ECO:0000256" key="2">
    <source>
        <dbReference type="ARBA" id="ARBA00023140"/>
    </source>
</evidence>
<feature type="domain" description="AMP-dependent synthetase/ligase" evidence="3">
    <location>
        <begin position="35"/>
        <end position="393"/>
    </location>
</feature>
<dbReference type="Gene3D" id="3.30.300.30">
    <property type="match status" value="1"/>
</dbReference>
<evidence type="ECO:0000313" key="6">
    <source>
        <dbReference type="Proteomes" id="UP000069940"/>
    </source>
</evidence>
<name>A0ABM1XUF0_AEDAL</name>
<accession>A0ABM1XUF0</accession>
<keyword evidence="2" id="KW-0576">Peroxisome</keyword>